<evidence type="ECO:0000256" key="7">
    <source>
        <dbReference type="HAMAP-Rule" id="MF_01023"/>
    </source>
</evidence>
<evidence type="ECO:0000313" key="10">
    <source>
        <dbReference type="Proteomes" id="UP000051820"/>
    </source>
</evidence>
<protein>
    <recommendedName>
        <fullName evidence="7">Histidinol-phosphate aminotransferase</fullName>
        <ecNumber evidence="7">2.6.1.9</ecNumber>
    </recommendedName>
    <alternativeName>
        <fullName evidence="7">Imidazole acetol-phosphate transaminase</fullName>
    </alternativeName>
</protein>
<gene>
    <name evidence="7" type="primary">hisC</name>
    <name evidence="9" type="ORF">FD16_GL002339</name>
</gene>
<keyword evidence="3 7" id="KW-0032">Aminotransferase</keyword>
<dbReference type="EMBL" id="AZGF01000008">
    <property type="protein sequence ID" value="KRM12346.1"/>
    <property type="molecule type" value="Genomic_DNA"/>
</dbReference>
<dbReference type="InterPro" id="IPR050106">
    <property type="entry name" value="HistidinolP_aminotransfase"/>
</dbReference>
<dbReference type="GO" id="GO:0000105">
    <property type="term" value="P:L-histidine biosynthetic process"/>
    <property type="evidence" value="ECO:0007669"/>
    <property type="project" value="UniProtKB-UniRule"/>
</dbReference>
<dbReference type="InterPro" id="IPR015422">
    <property type="entry name" value="PyrdxlP-dep_Trfase_small"/>
</dbReference>
<evidence type="ECO:0000256" key="5">
    <source>
        <dbReference type="ARBA" id="ARBA00022898"/>
    </source>
</evidence>
<comment type="similarity">
    <text evidence="7">Belongs to the class-II pyridoxal-phosphate-dependent aminotransferase family. Histidinol-phosphate aminotransferase subfamily.</text>
</comment>
<dbReference type="PANTHER" id="PTHR43643:SF3">
    <property type="entry name" value="HISTIDINOL-PHOSPHATE AMINOTRANSFERASE"/>
    <property type="match status" value="1"/>
</dbReference>
<keyword evidence="6 7" id="KW-0368">Histidine biosynthesis</keyword>
<dbReference type="UniPathway" id="UPA00031">
    <property type="reaction ID" value="UER00012"/>
</dbReference>
<reference evidence="9 10" key="1">
    <citation type="journal article" date="2015" name="Genome Announc.">
        <title>Expanding the biotechnology potential of lactobacilli through comparative genomics of 213 strains and associated genera.</title>
        <authorList>
            <person name="Sun Z."/>
            <person name="Harris H.M."/>
            <person name="McCann A."/>
            <person name="Guo C."/>
            <person name="Argimon S."/>
            <person name="Zhang W."/>
            <person name="Yang X."/>
            <person name="Jeffery I.B."/>
            <person name="Cooney J.C."/>
            <person name="Kagawa T.F."/>
            <person name="Liu W."/>
            <person name="Song Y."/>
            <person name="Salvetti E."/>
            <person name="Wrobel A."/>
            <person name="Rasinkangas P."/>
            <person name="Parkhill J."/>
            <person name="Rea M.C."/>
            <person name="O'Sullivan O."/>
            <person name="Ritari J."/>
            <person name="Douillard F.P."/>
            <person name="Paul Ross R."/>
            <person name="Yang R."/>
            <person name="Briner A.E."/>
            <person name="Felis G.E."/>
            <person name="de Vos W.M."/>
            <person name="Barrangou R."/>
            <person name="Klaenhammer T.R."/>
            <person name="Caufield P.W."/>
            <person name="Cui Y."/>
            <person name="Zhang H."/>
            <person name="O'Toole P.W."/>
        </authorList>
    </citation>
    <scope>NUCLEOTIDE SEQUENCE [LARGE SCALE GENOMIC DNA]</scope>
    <source>
        <strain evidence="9 10">DSM 5007</strain>
    </source>
</reference>
<dbReference type="NCBIfam" id="TIGR01141">
    <property type="entry name" value="hisC"/>
    <property type="match status" value="1"/>
</dbReference>
<comment type="caution">
    <text evidence="9">The sequence shown here is derived from an EMBL/GenBank/DDBJ whole genome shotgun (WGS) entry which is preliminary data.</text>
</comment>
<dbReference type="Gene3D" id="3.40.640.10">
    <property type="entry name" value="Type I PLP-dependent aspartate aminotransferase-like (Major domain)"/>
    <property type="match status" value="1"/>
</dbReference>
<evidence type="ECO:0000256" key="1">
    <source>
        <dbReference type="ARBA" id="ARBA00001933"/>
    </source>
</evidence>
<comment type="pathway">
    <text evidence="7">Amino-acid biosynthesis; L-histidine biosynthesis; L-histidine from 5-phospho-alpha-D-ribose 1-diphosphate: step 7/9.</text>
</comment>
<proteinExistence type="inferred from homology"/>
<keyword evidence="5 7" id="KW-0663">Pyridoxal phosphate</keyword>
<comment type="cofactor">
    <cofactor evidence="1 7">
        <name>pyridoxal 5'-phosphate</name>
        <dbReference type="ChEBI" id="CHEBI:597326"/>
    </cofactor>
</comment>
<dbReference type="eggNOG" id="COG0079">
    <property type="taxonomic scope" value="Bacteria"/>
</dbReference>
<evidence type="ECO:0000313" key="9">
    <source>
        <dbReference type="EMBL" id="KRM12346.1"/>
    </source>
</evidence>
<evidence type="ECO:0000256" key="6">
    <source>
        <dbReference type="ARBA" id="ARBA00023102"/>
    </source>
</evidence>
<organism evidence="9 10">
    <name type="scientific">Paucilactobacillus suebicus DSM 5007 = KCTC 3549</name>
    <dbReference type="NCBI Taxonomy" id="1423807"/>
    <lineage>
        <taxon>Bacteria</taxon>
        <taxon>Bacillati</taxon>
        <taxon>Bacillota</taxon>
        <taxon>Bacilli</taxon>
        <taxon>Lactobacillales</taxon>
        <taxon>Lactobacillaceae</taxon>
        <taxon>Paucilactobacillus</taxon>
    </lineage>
</organism>
<comment type="subunit">
    <text evidence="2 7">Homodimer.</text>
</comment>
<evidence type="ECO:0000256" key="4">
    <source>
        <dbReference type="ARBA" id="ARBA00022679"/>
    </source>
</evidence>
<dbReference type="RefSeq" id="WP_010621301.1">
    <property type="nucleotide sequence ID" value="NZ_AZGF01000008.1"/>
</dbReference>
<dbReference type="InterPro" id="IPR005861">
    <property type="entry name" value="HisP_aminotrans"/>
</dbReference>
<dbReference type="InterPro" id="IPR015421">
    <property type="entry name" value="PyrdxlP-dep_Trfase_major"/>
</dbReference>
<dbReference type="HAMAP" id="MF_01023">
    <property type="entry name" value="HisC_aminotrans_2"/>
    <property type="match status" value="1"/>
</dbReference>
<evidence type="ECO:0000256" key="2">
    <source>
        <dbReference type="ARBA" id="ARBA00011738"/>
    </source>
</evidence>
<feature type="modified residue" description="N6-(pyridoxal phosphate)lysine" evidence="7">
    <location>
        <position position="221"/>
    </location>
</feature>
<dbReference type="PATRIC" id="fig|1423807.3.peg.2417"/>
<evidence type="ECO:0000256" key="3">
    <source>
        <dbReference type="ARBA" id="ARBA00022576"/>
    </source>
</evidence>
<dbReference type="Proteomes" id="UP000051820">
    <property type="component" value="Unassembled WGS sequence"/>
</dbReference>
<accession>A0A0R1W3W1</accession>
<comment type="catalytic activity">
    <reaction evidence="7">
        <text>L-histidinol phosphate + 2-oxoglutarate = 3-(imidazol-4-yl)-2-oxopropyl phosphate + L-glutamate</text>
        <dbReference type="Rhea" id="RHEA:23744"/>
        <dbReference type="ChEBI" id="CHEBI:16810"/>
        <dbReference type="ChEBI" id="CHEBI:29985"/>
        <dbReference type="ChEBI" id="CHEBI:57766"/>
        <dbReference type="ChEBI" id="CHEBI:57980"/>
        <dbReference type="EC" id="2.6.1.9"/>
    </reaction>
</comment>
<feature type="domain" description="Aminotransferase class I/classII large" evidence="8">
    <location>
        <begin position="29"/>
        <end position="346"/>
    </location>
</feature>
<dbReference type="GO" id="GO:0004400">
    <property type="term" value="F:histidinol-phosphate transaminase activity"/>
    <property type="evidence" value="ECO:0007669"/>
    <property type="project" value="UniProtKB-UniRule"/>
</dbReference>
<dbReference type="Gene3D" id="3.90.1150.10">
    <property type="entry name" value="Aspartate Aminotransferase, domain 1"/>
    <property type="match status" value="1"/>
</dbReference>
<name>A0A0R1W3W1_9LACO</name>
<keyword evidence="4 7" id="KW-0808">Transferase</keyword>
<dbReference type="PANTHER" id="PTHR43643">
    <property type="entry name" value="HISTIDINOL-PHOSPHATE AMINOTRANSFERASE 2"/>
    <property type="match status" value="1"/>
</dbReference>
<dbReference type="AlphaFoldDB" id="A0A0R1W3W1"/>
<dbReference type="SUPFAM" id="SSF53383">
    <property type="entry name" value="PLP-dependent transferases"/>
    <property type="match status" value="1"/>
</dbReference>
<keyword evidence="10" id="KW-1185">Reference proteome</keyword>
<sequence>MKKSIKDLKPYVPEEPLDDLKKRLHLDRVVRLSANENPYGTSPKVAEMLQTKLFESNRYPDGGAVELRNAVSDFYGVKSEQLVFGVGLDEIIGLLNRTFLTDGDEVLVSVPTFSEYMINAEVEQAVPVSVPTLDNGHIDFAGMQAAITDKTKMIWICNPNNPTGTYETKADIMAFVKEVPSNVLVIIDEAYLEYVTDESEPSSLVLPSQFDNVIVLKTFSKVYGLANFRVGFGIFPVQLASYMESVRPPYNLNTVSQDAALTGLKDQEFVRETVDKTVGERDKWEEFFKQNGIKFYHSQTNFIFFEIDDADDVANYLLNHGFIVRNGLRDGWLRLTIGEPEDNQRIQQLLLETIK</sequence>
<dbReference type="GO" id="GO:0030170">
    <property type="term" value="F:pyridoxal phosphate binding"/>
    <property type="evidence" value="ECO:0007669"/>
    <property type="project" value="InterPro"/>
</dbReference>
<dbReference type="OrthoDB" id="9813612at2"/>
<keyword evidence="7" id="KW-0028">Amino-acid biosynthesis</keyword>
<dbReference type="CDD" id="cd00609">
    <property type="entry name" value="AAT_like"/>
    <property type="match status" value="1"/>
</dbReference>
<dbReference type="EC" id="2.6.1.9" evidence="7"/>
<dbReference type="Pfam" id="PF00155">
    <property type="entry name" value="Aminotran_1_2"/>
    <property type="match status" value="1"/>
</dbReference>
<dbReference type="InterPro" id="IPR015424">
    <property type="entry name" value="PyrdxlP-dep_Trfase"/>
</dbReference>
<evidence type="ECO:0000259" key="8">
    <source>
        <dbReference type="Pfam" id="PF00155"/>
    </source>
</evidence>
<dbReference type="STRING" id="1423807.FD16_GL002339"/>
<dbReference type="InterPro" id="IPR004839">
    <property type="entry name" value="Aminotransferase_I/II_large"/>
</dbReference>